<accession>A0ABQ2YEL3</accession>
<sequence>MPWCEWYGADPSERESAPLAPAPRRSYAAPGGPAPLCAARADAPGTCHRGRTGTCWRHPLDSGTDEQFPWHKGVLFQQRARQYTGGGGSGMHTSLGGLGRFP</sequence>
<organism evidence="2 3">
    <name type="scientific">Streptomyces hiroshimensis</name>
    <dbReference type="NCBI Taxonomy" id="66424"/>
    <lineage>
        <taxon>Bacteria</taxon>
        <taxon>Bacillati</taxon>
        <taxon>Actinomycetota</taxon>
        <taxon>Actinomycetes</taxon>
        <taxon>Kitasatosporales</taxon>
        <taxon>Streptomycetaceae</taxon>
        <taxon>Streptomyces</taxon>
    </lineage>
</organism>
<reference evidence="3" key="1">
    <citation type="journal article" date="2019" name="Int. J. Syst. Evol. Microbiol.">
        <title>The Global Catalogue of Microorganisms (GCM) 10K type strain sequencing project: providing services to taxonomists for standard genome sequencing and annotation.</title>
        <authorList>
            <consortium name="The Broad Institute Genomics Platform"/>
            <consortium name="The Broad Institute Genome Sequencing Center for Infectious Disease"/>
            <person name="Wu L."/>
            <person name="Ma J."/>
        </authorList>
    </citation>
    <scope>NUCLEOTIDE SEQUENCE [LARGE SCALE GENOMIC DNA]</scope>
    <source>
        <strain evidence="3">JCM 4586</strain>
    </source>
</reference>
<dbReference type="Proteomes" id="UP000659223">
    <property type="component" value="Unassembled WGS sequence"/>
</dbReference>
<feature type="region of interest" description="Disordered" evidence="1">
    <location>
        <begin position="82"/>
        <end position="102"/>
    </location>
</feature>
<evidence type="ECO:0000256" key="1">
    <source>
        <dbReference type="SAM" id="MobiDB-lite"/>
    </source>
</evidence>
<name>A0ABQ2YEL3_9ACTN</name>
<evidence type="ECO:0000313" key="3">
    <source>
        <dbReference type="Proteomes" id="UP000659223"/>
    </source>
</evidence>
<feature type="region of interest" description="Disordered" evidence="1">
    <location>
        <begin position="1"/>
        <end position="32"/>
    </location>
</feature>
<evidence type="ECO:0000313" key="2">
    <source>
        <dbReference type="EMBL" id="GGX80687.1"/>
    </source>
</evidence>
<gene>
    <name evidence="2" type="ORF">GCM10010324_27660</name>
</gene>
<proteinExistence type="predicted"/>
<dbReference type="EMBL" id="BMUT01000005">
    <property type="protein sequence ID" value="GGX80687.1"/>
    <property type="molecule type" value="Genomic_DNA"/>
</dbReference>
<feature type="compositionally biased region" description="Gly residues" evidence="1">
    <location>
        <begin position="84"/>
        <end position="102"/>
    </location>
</feature>
<comment type="caution">
    <text evidence="2">The sequence shown here is derived from an EMBL/GenBank/DDBJ whole genome shotgun (WGS) entry which is preliminary data.</text>
</comment>
<protein>
    <submittedName>
        <fullName evidence="2">Uncharacterized protein</fullName>
    </submittedName>
</protein>
<keyword evidence="3" id="KW-1185">Reference proteome</keyword>